<organism evidence="1 2">
    <name type="scientific">Mesorhizobium kowhaii</name>
    <dbReference type="NCBI Taxonomy" id="1300272"/>
    <lineage>
        <taxon>Bacteria</taxon>
        <taxon>Pseudomonadati</taxon>
        <taxon>Pseudomonadota</taxon>
        <taxon>Alphaproteobacteria</taxon>
        <taxon>Hyphomicrobiales</taxon>
        <taxon>Phyllobacteriaceae</taxon>
        <taxon>Mesorhizobium</taxon>
    </lineage>
</organism>
<dbReference type="Proteomes" id="UP000248616">
    <property type="component" value="Unassembled WGS sequence"/>
</dbReference>
<dbReference type="InterPro" id="IPR002495">
    <property type="entry name" value="Glyco_trans_8"/>
</dbReference>
<dbReference type="InterPro" id="IPR029044">
    <property type="entry name" value="Nucleotide-diphossugar_trans"/>
</dbReference>
<dbReference type="GO" id="GO:0016757">
    <property type="term" value="F:glycosyltransferase activity"/>
    <property type="evidence" value="ECO:0007669"/>
    <property type="project" value="InterPro"/>
</dbReference>
<dbReference type="Pfam" id="PF01501">
    <property type="entry name" value="Glyco_transf_8"/>
    <property type="match status" value="1"/>
</dbReference>
<reference evidence="2" key="1">
    <citation type="submission" date="2017-03" db="EMBL/GenBank/DDBJ databases">
        <authorList>
            <person name="Safronova V.I."/>
            <person name="Sazanova A.L."/>
            <person name="Chirak E.R."/>
        </authorList>
    </citation>
    <scope>NUCLEOTIDE SEQUENCE [LARGE SCALE GENOMIC DNA]</scope>
    <source>
        <strain evidence="2">Ach-343</strain>
    </source>
</reference>
<comment type="caution">
    <text evidence="1">The sequence shown here is derived from an EMBL/GenBank/DDBJ whole genome shotgun (WGS) entry which is preliminary data.</text>
</comment>
<name>A0A2W7CAY7_9HYPH</name>
<evidence type="ECO:0008006" key="3">
    <source>
        <dbReference type="Google" id="ProtNLM"/>
    </source>
</evidence>
<dbReference type="EMBL" id="MZXV01000009">
    <property type="protein sequence ID" value="PZV40392.1"/>
    <property type="molecule type" value="Genomic_DNA"/>
</dbReference>
<evidence type="ECO:0000313" key="1">
    <source>
        <dbReference type="EMBL" id="PZV40392.1"/>
    </source>
</evidence>
<dbReference type="RefSeq" id="WP_111542420.1">
    <property type="nucleotide sequence ID" value="NZ_MZXV01000009.1"/>
</dbReference>
<dbReference type="AlphaFoldDB" id="A0A2W7CAY7"/>
<evidence type="ECO:0000313" key="2">
    <source>
        <dbReference type="Proteomes" id="UP000248616"/>
    </source>
</evidence>
<keyword evidence="2" id="KW-1185">Reference proteome</keyword>
<gene>
    <name evidence="1" type="ORF">B5V02_01030</name>
</gene>
<accession>A0A2W7CAY7</accession>
<dbReference type="OrthoDB" id="5672604at2"/>
<dbReference type="SUPFAM" id="SSF53448">
    <property type="entry name" value="Nucleotide-diphospho-sugar transferases"/>
    <property type="match status" value="1"/>
</dbReference>
<protein>
    <recommendedName>
        <fullName evidence="3">Glycosyl transferase</fullName>
    </recommendedName>
</protein>
<proteinExistence type="predicted"/>
<dbReference type="Gene3D" id="3.90.550.10">
    <property type="entry name" value="Spore Coat Polysaccharide Biosynthesis Protein SpsA, Chain A"/>
    <property type="match status" value="1"/>
</dbReference>
<sequence>MTERRIGVVYLTDGRRDDLTYASAVALGLSHSREIDIHIVQSGFRSAPPPAVLRVLQAKGHRLATHTLSTVDRGLSGHGHITSTAYEKAEAIATVSGEHDVVCYLDNDTLAMSPFDLAAAAPKTQPLAAVPDLSISTGFDNPAFFENCDRHGLERRYFNSGFMAINVSRWIGSGIPERYDSAVKEHADFCPYWDGSCIHIDQCALNIAANGAWETLPLEFNVQKSAFQTAYWDRALIRHYTGPEKFLPAVAHRIDSRERSVLGRISCNCGELGLNIPPAYLGLPYRVNRLRRRADRTKISRLLDGFLAV</sequence>